<feature type="binding site" evidence="18">
    <location>
        <begin position="110"/>
        <end position="114"/>
    </location>
    <ligand>
        <name>NAD(+)</name>
        <dbReference type="ChEBI" id="CHEBI:57540"/>
    </ligand>
</feature>
<dbReference type="GO" id="GO:0009423">
    <property type="term" value="P:chorismate biosynthetic process"/>
    <property type="evidence" value="ECO:0007669"/>
    <property type="project" value="UniProtKB-UniRule"/>
</dbReference>
<reference evidence="21 22" key="1">
    <citation type="journal article" date="2014" name="Nature">
        <title>Sequential evolution of bacterial morphology by co-option of a developmental regulator.</title>
        <authorList>
            <person name="Jiang C."/>
            <person name="Brown P.J."/>
            <person name="Ducret A."/>
            <person name="Brun Y.V."/>
        </authorList>
    </citation>
    <scope>NUCLEOTIDE SEQUENCE [LARGE SCALE GENOMIC DNA]</scope>
    <source>
        <strain evidence="21 22">DSM 16100</strain>
    </source>
</reference>
<dbReference type="AlphaFoldDB" id="V4PMM0"/>
<comment type="cofactor">
    <cofactor evidence="18">
        <name>Co(2+)</name>
        <dbReference type="ChEBI" id="CHEBI:48828"/>
    </cofactor>
    <cofactor evidence="18">
        <name>Zn(2+)</name>
        <dbReference type="ChEBI" id="CHEBI:29105"/>
    </cofactor>
    <text evidence="18">Binds 1 divalent metal cation per subunit. Can use either Co(2+) or Zn(2+).</text>
</comment>
<keyword evidence="15 18" id="KW-0057">Aromatic amino acid biosynthesis</keyword>
<dbReference type="NCBIfam" id="TIGR01357">
    <property type="entry name" value="aroB"/>
    <property type="match status" value="1"/>
</dbReference>
<keyword evidence="12 18" id="KW-0547">Nucleotide-binding</keyword>
<evidence type="ECO:0000256" key="13">
    <source>
        <dbReference type="ARBA" id="ARBA00022833"/>
    </source>
</evidence>
<evidence type="ECO:0000256" key="14">
    <source>
        <dbReference type="ARBA" id="ARBA00023027"/>
    </source>
</evidence>
<evidence type="ECO:0000313" key="22">
    <source>
        <dbReference type="Proteomes" id="UP000017837"/>
    </source>
</evidence>
<dbReference type="Gene3D" id="1.20.1090.10">
    <property type="entry name" value="Dehydroquinate synthase-like - alpha domain"/>
    <property type="match status" value="1"/>
</dbReference>
<evidence type="ECO:0000256" key="5">
    <source>
        <dbReference type="ARBA" id="ARBA00004661"/>
    </source>
</evidence>
<evidence type="ECO:0000259" key="20">
    <source>
        <dbReference type="Pfam" id="PF24621"/>
    </source>
</evidence>
<dbReference type="GO" id="GO:0009073">
    <property type="term" value="P:aromatic amino acid family biosynthetic process"/>
    <property type="evidence" value="ECO:0007669"/>
    <property type="project" value="UniProtKB-KW"/>
</dbReference>
<evidence type="ECO:0000256" key="8">
    <source>
        <dbReference type="ARBA" id="ARBA00017684"/>
    </source>
</evidence>
<dbReference type="STRING" id="1121022.GCA_000376105_01881"/>
<dbReference type="GO" id="GO:0008652">
    <property type="term" value="P:amino acid biosynthetic process"/>
    <property type="evidence" value="ECO:0007669"/>
    <property type="project" value="UniProtKB-KW"/>
</dbReference>
<accession>V4PMM0</accession>
<dbReference type="Pfam" id="PF01761">
    <property type="entry name" value="DHQ_synthase"/>
    <property type="match status" value="1"/>
</dbReference>
<keyword evidence="17 18" id="KW-0170">Cobalt</keyword>
<evidence type="ECO:0000256" key="11">
    <source>
        <dbReference type="ARBA" id="ARBA00022723"/>
    </source>
</evidence>
<evidence type="ECO:0000256" key="7">
    <source>
        <dbReference type="ARBA" id="ARBA00013031"/>
    </source>
</evidence>
<feature type="binding site" evidence="18">
    <location>
        <position position="189"/>
    </location>
    <ligand>
        <name>Zn(2+)</name>
        <dbReference type="ChEBI" id="CHEBI:29105"/>
    </ligand>
</feature>
<evidence type="ECO:0000256" key="1">
    <source>
        <dbReference type="ARBA" id="ARBA00001393"/>
    </source>
</evidence>
<evidence type="ECO:0000256" key="9">
    <source>
        <dbReference type="ARBA" id="ARBA00022490"/>
    </source>
</evidence>
<feature type="binding site" evidence="18">
    <location>
        <position position="270"/>
    </location>
    <ligand>
        <name>Zn(2+)</name>
        <dbReference type="ChEBI" id="CHEBI:29105"/>
    </ligand>
</feature>
<dbReference type="GO" id="GO:0003856">
    <property type="term" value="F:3-dehydroquinate synthase activity"/>
    <property type="evidence" value="ECO:0007669"/>
    <property type="project" value="UniProtKB-UniRule"/>
</dbReference>
<feature type="binding site" evidence="18">
    <location>
        <position position="252"/>
    </location>
    <ligand>
        <name>Zn(2+)</name>
        <dbReference type="ChEBI" id="CHEBI:29105"/>
    </ligand>
</feature>
<keyword evidence="13 18" id="KW-0862">Zinc</keyword>
<dbReference type="InterPro" id="IPR016037">
    <property type="entry name" value="DHQ_synth_AroB"/>
</dbReference>
<evidence type="ECO:0000259" key="19">
    <source>
        <dbReference type="Pfam" id="PF01761"/>
    </source>
</evidence>
<comment type="caution">
    <text evidence="21">The sequence shown here is derived from an EMBL/GenBank/DDBJ whole genome shotgun (WGS) entry which is preliminary data.</text>
</comment>
<comment type="cofactor">
    <cofactor evidence="2 18">
        <name>NAD(+)</name>
        <dbReference type="ChEBI" id="CHEBI:57540"/>
    </cofactor>
</comment>
<dbReference type="EMBL" id="AWGB01000037">
    <property type="protein sequence ID" value="ESQ88529.1"/>
    <property type="molecule type" value="Genomic_DNA"/>
</dbReference>
<evidence type="ECO:0000256" key="15">
    <source>
        <dbReference type="ARBA" id="ARBA00023141"/>
    </source>
</evidence>
<dbReference type="PIRSF" id="PIRSF001455">
    <property type="entry name" value="DHQ_synth"/>
    <property type="match status" value="1"/>
</dbReference>
<dbReference type="PANTHER" id="PTHR43622:SF7">
    <property type="entry name" value="3-DEHYDROQUINATE SYNTHASE, CHLOROPLASTIC"/>
    <property type="match status" value="1"/>
</dbReference>
<dbReference type="eggNOG" id="COG0337">
    <property type="taxonomic scope" value="Bacteria"/>
</dbReference>
<organism evidence="21 22">
    <name type="scientific">Asticcacaulis benevestitus DSM 16100 = ATCC BAA-896</name>
    <dbReference type="NCBI Taxonomy" id="1121022"/>
    <lineage>
        <taxon>Bacteria</taxon>
        <taxon>Pseudomonadati</taxon>
        <taxon>Pseudomonadota</taxon>
        <taxon>Alphaproteobacteria</taxon>
        <taxon>Caulobacterales</taxon>
        <taxon>Caulobacteraceae</taxon>
        <taxon>Asticcacaulis</taxon>
    </lineage>
</organism>
<dbReference type="PATRIC" id="fig|1121022.4.peg.3234"/>
<dbReference type="InterPro" id="IPR050071">
    <property type="entry name" value="Dehydroquinate_synthase"/>
</dbReference>
<comment type="subcellular location">
    <subcellularLocation>
        <location evidence="4 18">Cytoplasm</location>
    </subcellularLocation>
</comment>
<dbReference type="GO" id="GO:0046872">
    <property type="term" value="F:metal ion binding"/>
    <property type="evidence" value="ECO:0007669"/>
    <property type="project" value="UniProtKB-KW"/>
</dbReference>
<protein>
    <recommendedName>
        <fullName evidence="8 18">3-dehydroquinate synthase</fullName>
        <shortName evidence="18">DHQS</shortName>
        <ecNumber evidence="7 18">4.2.3.4</ecNumber>
    </recommendedName>
</protein>
<dbReference type="InterPro" id="IPR030963">
    <property type="entry name" value="DHQ_synth_fam"/>
</dbReference>
<comment type="function">
    <text evidence="3 18">Catalyzes the conversion of 3-deoxy-D-arabino-heptulosonate 7-phosphate (DAHP) to dehydroquinate (DHQ).</text>
</comment>
<dbReference type="CDD" id="cd08195">
    <property type="entry name" value="DHQS"/>
    <property type="match status" value="1"/>
</dbReference>
<evidence type="ECO:0000256" key="12">
    <source>
        <dbReference type="ARBA" id="ARBA00022741"/>
    </source>
</evidence>
<evidence type="ECO:0000256" key="18">
    <source>
        <dbReference type="HAMAP-Rule" id="MF_00110"/>
    </source>
</evidence>
<dbReference type="Gene3D" id="3.40.50.1970">
    <property type="match status" value="1"/>
</dbReference>
<dbReference type="GO" id="GO:0000166">
    <property type="term" value="F:nucleotide binding"/>
    <property type="evidence" value="ECO:0007669"/>
    <property type="project" value="UniProtKB-KW"/>
</dbReference>
<comment type="catalytic activity">
    <reaction evidence="1 18">
        <text>7-phospho-2-dehydro-3-deoxy-D-arabino-heptonate = 3-dehydroquinate + phosphate</text>
        <dbReference type="Rhea" id="RHEA:21968"/>
        <dbReference type="ChEBI" id="CHEBI:32364"/>
        <dbReference type="ChEBI" id="CHEBI:43474"/>
        <dbReference type="ChEBI" id="CHEBI:58394"/>
        <dbReference type="EC" id="4.2.3.4"/>
    </reaction>
</comment>
<evidence type="ECO:0000256" key="3">
    <source>
        <dbReference type="ARBA" id="ARBA00003485"/>
    </source>
</evidence>
<keyword evidence="11 18" id="KW-0479">Metal-binding</keyword>
<keyword evidence="22" id="KW-1185">Reference proteome</keyword>
<evidence type="ECO:0000256" key="10">
    <source>
        <dbReference type="ARBA" id="ARBA00022605"/>
    </source>
</evidence>
<dbReference type="FunFam" id="3.40.50.1970:FF:000001">
    <property type="entry name" value="3-dehydroquinate synthase"/>
    <property type="match status" value="1"/>
</dbReference>
<evidence type="ECO:0000256" key="6">
    <source>
        <dbReference type="ARBA" id="ARBA00005412"/>
    </source>
</evidence>
<comment type="caution">
    <text evidence="18">Lacks conserved residue(s) required for the propagation of feature annotation.</text>
</comment>
<dbReference type="Pfam" id="PF24621">
    <property type="entry name" value="DHQS_C"/>
    <property type="match status" value="1"/>
</dbReference>
<keyword evidence="10 18" id="KW-0028">Amino-acid biosynthesis</keyword>
<feature type="domain" description="3-dehydroquinate synthase C-terminal" evidence="20">
    <location>
        <begin position="186"/>
        <end position="335"/>
    </location>
</feature>
<dbReference type="GO" id="GO:0005737">
    <property type="term" value="C:cytoplasm"/>
    <property type="evidence" value="ECO:0007669"/>
    <property type="project" value="UniProtKB-SubCell"/>
</dbReference>
<evidence type="ECO:0000256" key="2">
    <source>
        <dbReference type="ARBA" id="ARBA00001911"/>
    </source>
</evidence>
<evidence type="ECO:0000313" key="21">
    <source>
        <dbReference type="EMBL" id="ESQ88529.1"/>
    </source>
</evidence>
<evidence type="ECO:0000256" key="4">
    <source>
        <dbReference type="ARBA" id="ARBA00004496"/>
    </source>
</evidence>
<keyword evidence="9 18" id="KW-0963">Cytoplasm</keyword>
<keyword evidence="16 18" id="KW-0456">Lyase</keyword>
<dbReference type="EC" id="4.2.3.4" evidence="7 18"/>
<dbReference type="HAMAP" id="MF_00110">
    <property type="entry name" value="DHQ_synthase"/>
    <property type="match status" value="1"/>
</dbReference>
<feature type="binding site" evidence="18">
    <location>
        <position position="156"/>
    </location>
    <ligand>
        <name>NAD(+)</name>
        <dbReference type="ChEBI" id="CHEBI:57540"/>
    </ligand>
</feature>
<keyword evidence="14 18" id="KW-0520">NAD</keyword>
<comment type="similarity">
    <text evidence="6 18">Belongs to the sugar phosphate cyclases superfamily. Dehydroquinate synthase family.</text>
</comment>
<dbReference type="InterPro" id="IPR030960">
    <property type="entry name" value="DHQS/DOIS_N"/>
</dbReference>
<comment type="pathway">
    <text evidence="5 18">Metabolic intermediate biosynthesis; chorismate biosynthesis; chorismate from D-erythrose 4-phosphate and phosphoenolpyruvate: step 2/7.</text>
</comment>
<evidence type="ECO:0000256" key="17">
    <source>
        <dbReference type="ARBA" id="ARBA00023285"/>
    </source>
</evidence>
<feature type="binding site" evidence="18">
    <location>
        <begin position="134"/>
        <end position="135"/>
    </location>
    <ligand>
        <name>NAD(+)</name>
        <dbReference type="ChEBI" id="CHEBI:57540"/>
    </ligand>
</feature>
<feature type="binding site" evidence="18">
    <location>
        <position position="147"/>
    </location>
    <ligand>
        <name>NAD(+)</name>
        <dbReference type="ChEBI" id="CHEBI:57540"/>
    </ligand>
</feature>
<dbReference type="InterPro" id="IPR056179">
    <property type="entry name" value="DHQS_C"/>
</dbReference>
<dbReference type="SUPFAM" id="SSF56796">
    <property type="entry name" value="Dehydroquinate synthase-like"/>
    <property type="match status" value="1"/>
</dbReference>
<feature type="domain" description="3-dehydroquinate synthase N-terminal" evidence="19">
    <location>
        <begin position="72"/>
        <end position="184"/>
    </location>
</feature>
<evidence type="ECO:0000256" key="16">
    <source>
        <dbReference type="ARBA" id="ARBA00023239"/>
    </source>
</evidence>
<name>V4PMM0_9CAUL</name>
<gene>
    <name evidence="18" type="primary">aroB</name>
    <name evidence="21" type="ORF">ABENE_15905</name>
</gene>
<dbReference type="RefSeq" id="WP_018081548.1">
    <property type="nucleotide sequence ID" value="NZ_AQWM01000006.1"/>
</dbReference>
<dbReference type="UniPathway" id="UPA00053">
    <property type="reaction ID" value="UER00085"/>
</dbReference>
<dbReference type="Proteomes" id="UP000017837">
    <property type="component" value="Unassembled WGS sequence"/>
</dbReference>
<sequence>MSDYRRIPVSGEGFKPYDVIVGAGLLEDAEAWVGPFLVNKRVVMVTDSIVGPLHADRILAQFEAAGHKTHKIVVPAGEESKSYDGLKFVVDAMLDYGLDRKDVVIALGGGVIGDLTGFACAIYMRGIDFIQIPTTVLAQVDSSVGGKTAIDHEKGKNLIGAFWQPRLVLCDLDILKTLPAREIKCGYAEIIKYGLLGDKAFFDWLEAHDSDVLALEPAAILHAVARSVEMKAEIVAADEREGGQRALLNLGHTFGHALEAEVGFGDTLLHGEAVAIGMAQAFRYSALNGECTEEEEARAVAAIRHAGLPTRMSDIRNEPFVADRLITHMGHDKKAEGGTLTFVLVSGIGHAFVAKKVSAELIAEFLVLDGAVSAVSAPA</sequence>
<dbReference type="PANTHER" id="PTHR43622">
    <property type="entry name" value="3-DEHYDROQUINATE SYNTHASE"/>
    <property type="match status" value="1"/>
</dbReference>
<dbReference type="OrthoDB" id="9806583at2"/>
<proteinExistence type="inferred from homology"/>